<organism evidence="2 3">
    <name type="scientific">Strongylus vulgaris</name>
    <name type="common">Blood worm</name>
    <dbReference type="NCBI Taxonomy" id="40348"/>
    <lineage>
        <taxon>Eukaryota</taxon>
        <taxon>Metazoa</taxon>
        <taxon>Ecdysozoa</taxon>
        <taxon>Nematoda</taxon>
        <taxon>Chromadorea</taxon>
        <taxon>Rhabditida</taxon>
        <taxon>Rhabditina</taxon>
        <taxon>Rhabditomorpha</taxon>
        <taxon>Strongyloidea</taxon>
        <taxon>Strongylidae</taxon>
        <taxon>Strongylus</taxon>
    </lineage>
</organism>
<gene>
    <name evidence="2" type="ORF">SVUK_LOCUS19150</name>
</gene>
<sequence length="97" mass="10563">MKPYGFPSNSGPTGSGRGSDNGFFTLLGDGIHQLNPCSKHGAGVRIEDGQLGGFLEADPELADPQLRYVVDFELVGVCFALLEDRRITKRSEYFGLR</sequence>
<keyword evidence="3" id="KW-1185">Reference proteome</keyword>
<feature type="region of interest" description="Disordered" evidence="1">
    <location>
        <begin position="1"/>
        <end position="21"/>
    </location>
</feature>
<dbReference type="Proteomes" id="UP000270094">
    <property type="component" value="Unassembled WGS sequence"/>
</dbReference>
<evidence type="ECO:0000313" key="3">
    <source>
        <dbReference type="Proteomes" id="UP000270094"/>
    </source>
</evidence>
<evidence type="ECO:0000256" key="1">
    <source>
        <dbReference type="SAM" id="MobiDB-lite"/>
    </source>
</evidence>
<proteinExistence type="predicted"/>
<dbReference type="EMBL" id="UYYB01127932">
    <property type="protein sequence ID" value="VDM84152.1"/>
    <property type="molecule type" value="Genomic_DNA"/>
</dbReference>
<dbReference type="AlphaFoldDB" id="A0A3P7LYA7"/>
<evidence type="ECO:0000313" key="2">
    <source>
        <dbReference type="EMBL" id="VDM84152.1"/>
    </source>
</evidence>
<accession>A0A3P7LYA7</accession>
<protein>
    <submittedName>
        <fullName evidence="2">Uncharacterized protein</fullName>
    </submittedName>
</protein>
<reference evidence="2 3" key="1">
    <citation type="submission" date="2018-11" db="EMBL/GenBank/DDBJ databases">
        <authorList>
            <consortium name="Pathogen Informatics"/>
        </authorList>
    </citation>
    <scope>NUCLEOTIDE SEQUENCE [LARGE SCALE GENOMIC DNA]</scope>
</reference>
<name>A0A3P7LYA7_STRVU</name>